<proteinExistence type="predicted"/>
<dbReference type="Pfam" id="PF08495">
    <property type="entry name" value="FIST"/>
    <property type="match status" value="1"/>
</dbReference>
<organism evidence="3 4">
    <name type="scientific">Paremcibacter congregatus</name>
    <dbReference type="NCBI Taxonomy" id="2043170"/>
    <lineage>
        <taxon>Bacteria</taxon>
        <taxon>Pseudomonadati</taxon>
        <taxon>Pseudomonadota</taxon>
        <taxon>Alphaproteobacteria</taxon>
        <taxon>Emcibacterales</taxon>
        <taxon>Emcibacteraceae</taxon>
        <taxon>Paremcibacter</taxon>
    </lineage>
</organism>
<dbReference type="InterPro" id="IPR013702">
    <property type="entry name" value="FIST_domain_N"/>
</dbReference>
<dbReference type="Proteomes" id="UP000229730">
    <property type="component" value="Unassembled WGS sequence"/>
</dbReference>
<dbReference type="PANTHER" id="PTHR40252:SF2">
    <property type="entry name" value="BLR0328 PROTEIN"/>
    <property type="match status" value="1"/>
</dbReference>
<dbReference type="SMART" id="SM00897">
    <property type="entry name" value="FIST"/>
    <property type="match status" value="1"/>
</dbReference>
<feature type="domain" description="FIST C-domain" evidence="2">
    <location>
        <begin position="239"/>
        <end position="370"/>
    </location>
</feature>
<dbReference type="PANTHER" id="PTHR40252">
    <property type="entry name" value="BLR0328 PROTEIN"/>
    <property type="match status" value="1"/>
</dbReference>
<evidence type="ECO:0000313" key="4">
    <source>
        <dbReference type="Proteomes" id="UP000229730"/>
    </source>
</evidence>
<gene>
    <name evidence="3" type="ORF">CRD36_16610</name>
</gene>
<dbReference type="SMART" id="SM01204">
    <property type="entry name" value="FIST_C"/>
    <property type="match status" value="1"/>
</dbReference>
<dbReference type="InterPro" id="IPR019494">
    <property type="entry name" value="FIST_C"/>
</dbReference>
<evidence type="ECO:0000259" key="2">
    <source>
        <dbReference type="SMART" id="SM01204"/>
    </source>
</evidence>
<protein>
    <submittedName>
        <fullName evidence="3">FIST domain containing protein</fullName>
    </submittedName>
</protein>
<evidence type="ECO:0000313" key="3">
    <source>
        <dbReference type="EMBL" id="PHZ83584.1"/>
    </source>
</evidence>
<comment type="caution">
    <text evidence="3">The sequence shown here is derived from an EMBL/GenBank/DDBJ whole genome shotgun (WGS) entry which is preliminary data.</text>
</comment>
<accession>A0A2G4YMM8</accession>
<sequence>MSGEVRMTAIRKAVSLSPDEEQAVSDLHQQLCATDADPALCLFFCSPKYDLAKLEQEMRRRFGDIPLIGCTTAGEITPLGYREDSITGVAFSPDHFKVAAQPIHNISTFKLQDGLDAGAELVADLKKDIPHANGHNTFAFMLIDGLSNAEERVTAAIGSQLGDIPLVGGSTADSWALEQTSIFHDGAFQRNMAVVILIHTELPFQVHYTHHYVASDAKAVITEADSLSRTVYEINGVPATQEYARLCGLAEQDLDISVCSNHPILMKIGGKYYSRGVVEVNHAERYIRFACAIGKGVVCTIARPSDPTVNTKEMFDKIRQEIGPLDLVLGCDCAARKMICEEQGLMPEISKVYQDNNVIGFATFGEQYNTIHMNNSFSCIAIGKAGGVP</sequence>
<name>A0A2G4YMM8_9PROT</name>
<evidence type="ECO:0000259" key="1">
    <source>
        <dbReference type="SMART" id="SM00897"/>
    </source>
</evidence>
<keyword evidence="4" id="KW-1185">Reference proteome</keyword>
<feature type="domain" description="FIST" evidence="1">
    <location>
        <begin position="37"/>
        <end position="238"/>
    </location>
</feature>
<dbReference type="EMBL" id="PDEM01000032">
    <property type="protein sequence ID" value="PHZ83584.1"/>
    <property type="molecule type" value="Genomic_DNA"/>
</dbReference>
<dbReference type="AlphaFoldDB" id="A0A2G4YMM8"/>
<reference evidence="3 4" key="1">
    <citation type="submission" date="2017-10" db="EMBL/GenBank/DDBJ databases">
        <title>Frigbacter circumglobatus gen. nov. sp. nov., isolated from sediment cultured in situ.</title>
        <authorList>
            <person name="Zhao Z."/>
        </authorList>
    </citation>
    <scope>NUCLEOTIDE SEQUENCE [LARGE SCALE GENOMIC DNA]</scope>
    <source>
        <strain evidence="3 4">ZYL</strain>
    </source>
</reference>
<dbReference type="Pfam" id="PF10442">
    <property type="entry name" value="FIST_C"/>
    <property type="match status" value="1"/>
</dbReference>
<dbReference type="InParanoid" id="A0A2G4YMM8"/>
<dbReference type="OrthoDB" id="9807948at2"/>